<feature type="transmembrane region" description="Helical" evidence="8">
    <location>
        <begin position="279"/>
        <end position="299"/>
    </location>
</feature>
<feature type="compositionally biased region" description="Basic and acidic residues" evidence="7">
    <location>
        <begin position="423"/>
        <end position="433"/>
    </location>
</feature>
<evidence type="ECO:0000256" key="8">
    <source>
        <dbReference type="SAM" id="Phobius"/>
    </source>
</evidence>
<dbReference type="Gene3D" id="1.20.1250.20">
    <property type="entry name" value="MFS general substrate transporter like domains"/>
    <property type="match status" value="1"/>
</dbReference>
<dbReference type="EMBL" id="JADOUF010000001">
    <property type="protein sequence ID" value="MBG6135091.1"/>
    <property type="molecule type" value="Genomic_DNA"/>
</dbReference>
<dbReference type="InterPro" id="IPR020846">
    <property type="entry name" value="MFS_dom"/>
</dbReference>
<feature type="transmembrane region" description="Helical" evidence="8">
    <location>
        <begin position="244"/>
        <end position="267"/>
    </location>
</feature>
<dbReference type="InterPro" id="IPR036259">
    <property type="entry name" value="MFS_trans_sf"/>
</dbReference>
<comment type="subcellular location">
    <subcellularLocation>
        <location evidence="1">Cell membrane</location>
        <topology evidence="1">Multi-pass membrane protein</topology>
    </subcellularLocation>
</comment>
<keyword evidence="4 8" id="KW-0812">Transmembrane</keyword>
<keyword evidence="11" id="KW-1185">Reference proteome</keyword>
<keyword evidence="5 8" id="KW-1133">Transmembrane helix</keyword>
<dbReference type="CDD" id="cd06173">
    <property type="entry name" value="MFS_MefA_like"/>
    <property type="match status" value="1"/>
</dbReference>
<dbReference type="GO" id="GO:0005886">
    <property type="term" value="C:plasma membrane"/>
    <property type="evidence" value="ECO:0007669"/>
    <property type="project" value="UniProtKB-SubCell"/>
</dbReference>
<feature type="transmembrane region" description="Helical" evidence="8">
    <location>
        <begin position="99"/>
        <end position="120"/>
    </location>
</feature>
<organism evidence="10 11">
    <name type="scientific">Longispora fulva</name>
    <dbReference type="NCBI Taxonomy" id="619741"/>
    <lineage>
        <taxon>Bacteria</taxon>
        <taxon>Bacillati</taxon>
        <taxon>Actinomycetota</taxon>
        <taxon>Actinomycetes</taxon>
        <taxon>Micromonosporales</taxon>
        <taxon>Micromonosporaceae</taxon>
        <taxon>Longispora</taxon>
    </lineage>
</organism>
<comment type="caution">
    <text evidence="10">The sequence shown here is derived from an EMBL/GenBank/DDBJ whole genome shotgun (WGS) entry which is preliminary data.</text>
</comment>
<feature type="transmembrane region" description="Helical" evidence="8">
    <location>
        <begin position="363"/>
        <end position="384"/>
    </location>
</feature>
<proteinExistence type="predicted"/>
<feature type="transmembrane region" description="Helical" evidence="8">
    <location>
        <begin position="396"/>
        <end position="418"/>
    </location>
</feature>
<evidence type="ECO:0000256" key="2">
    <source>
        <dbReference type="ARBA" id="ARBA00022448"/>
    </source>
</evidence>
<feature type="transmembrane region" description="Helical" evidence="8">
    <location>
        <begin position="68"/>
        <end position="87"/>
    </location>
</feature>
<evidence type="ECO:0000256" key="4">
    <source>
        <dbReference type="ARBA" id="ARBA00022692"/>
    </source>
</evidence>
<dbReference type="RefSeq" id="WP_197002249.1">
    <property type="nucleotide sequence ID" value="NZ_BONS01000004.1"/>
</dbReference>
<keyword evidence="6 8" id="KW-0472">Membrane</keyword>
<dbReference type="Proteomes" id="UP000622552">
    <property type="component" value="Unassembled WGS sequence"/>
</dbReference>
<feature type="transmembrane region" description="Helical" evidence="8">
    <location>
        <begin position="330"/>
        <end position="351"/>
    </location>
</feature>
<feature type="region of interest" description="Disordered" evidence="7">
    <location>
        <begin position="423"/>
        <end position="447"/>
    </location>
</feature>
<feature type="transmembrane region" description="Helical" evidence="8">
    <location>
        <begin position="190"/>
        <end position="210"/>
    </location>
</feature>
<protein>
    <submittedName>
        <fullName evidence="10">Putative MFS family arabinose efflux permease</fullName>
    </submittedName>
</protein>
<evidence type="ECO:0000256" key="5">
    <source>
        <dbReference type="ARBA" id="ARBA00022989"/>
    </source>
</evidence>
<dbReference type="PANTHER" id="PTHR23513">
    <property type="entry name" value="INTEGRAL MEMBRANE EFFLUX PROTEIN-RELATED"/>
    <property type="match status" value="1"/>
</dbReference>
<feature type="transmembrane region" description="Helical" evidence="8">
    <location>
        <begin position="306"/>
        <end position="324"/>
    </location>
</feature>
<evidence type="ECO:0000256" key="7">
    <source>
        <dbReference type="SAM" id="MobiDB-lite"/>
    </source>
</evidence>
<dbReference type="SUPFAM" id="SSF103473">
    <property type="entry name" value="MFS general substrate transporter"/>
    <property type="match status" value="1"/>
</dbReference>
<dbReference type="AlphaFoldDB" id="A0A8J7GQI7"/>
<accession>A0A8J7GQI7</accession>
<reference evidence="10" key="1">
    <citation type="submission" date="2020-11" db="EMBL/GenBank/DDBJ databases">
        <title>Sequencing the genomes of 1000 actinobacteria strains.</title>
        <authorList>
            <person name="Klenk H.-P."/>
        </authorList>
    </citation>
    <scope>NUCLEOTIDE SEQUENCE</scope>
    <source>
        <strain evidence="10">DSM 45356</strain>
    </source>
</reference>
<name>A0A8J7GQI7_9ACTN</name>
<dbReference type="PANTHER" id="PTHR23513:SF6">
    <property type="entry name" value="MAJOR FACILITATOR SUPERFAMILY ASSOCIATED DOMAIN-CONTAINING PROTEIN"/>
    <property type="match status" value="1"/>
</dbReference>
<dbReference type="InterPro" id="IPR010290">
    <property type="entry name" value="TM_effector"/>
</dbReference>
<gene>
    <name evidence="10" type="ORF">IW245_001285</name>
</gene>
<keyword evidence="2" id="KW-0813">Transport</keyword>
<feature type="domain" description="Major facilitator superfamily (MFS) profile" evidence="9">
    <location>
        <begin position="17"/>
        <end position="419"/>
    </location>
</feature>
<evidence type="ECO:0000313" key="11">
    <source>
        <dbReference type="Proteomes" id="UP000622552"/>
    </source>
</evidence>
<evidence type="ECO:0000256" key="1">
    <source>
        <dbReference type="ARBA" id="ARBA00004651"/>
    </source>
</evidence>
<evidence type="ECO:0000259" key="9">
    <source>
        <dbReference type="PROSITE" id="PS50850"/>
    </source>
</evidence>
<evidence type="ECO:0000256" key="3">
    <source>
        <dbReference type="ARBA" id="ARBA00022475"/>
    </source>
</evidence>
<keyword evidence="3" id="KW-1003">Cell membrane</keyword>
<evidence type="ECO:0000313" key="10">
    <source>
        <dbReference type="EMBL" id="MBG6135091.1"/>
    </source>
</evidence>
<dbReference type="GO" id="GO:0022857">
    <property type="term" value="F:transmembrane transporter activity"/>
    <property type="evidence" value="ECO:0007669"/>
    <property type="project" value="InterPro"/>
</dbReference>
<sequence>MTQTTGGPGSPAAPGDTLVAETPVPVPLGRNRSFLLLWTGSGMAVLAERFSALPFTLVVVFAGYSKTVAGFVAFAALLPMLLVQLPAGVLVDRWDRRKVMIWSSAIRLCGTVSIAVPLFFGRLFLWHLFTVAFVQGTLTIFYQLAERAAVPNVVTRDQLPTALARNEARGRAAALAGHPAGGFLFELARWAPFASSAVLYFLSLCTLLGLKGPMRADPSKVRSSPIAGAVEGLAWVWRKRYFRVALLLVAGSNLLFQGLILGVQFIVKEDGRSPATVSLILAAGGIGGMCGALLGGWWIRRQSIRYIMIITHAAWAVTMPAAALTRDPVALGGLFFLLSLIGGAVTVSGIVHQSRMTPNHLQGRVGSVVLLLVSGTSALGAISAGWLMQDYGIRPVLLGFGAVMVVLALIAVLTFAGAGADREAAEKEPDAPAKDTAPPRVDTTEKV</sequence>
<dbReference type="Pfam" id="PF05977">
    <property type="entry name" value="MFS_3"/>
    <property type="match status" value="1"/>
</dbReference>
<evidence type="ECO:0000256" key="6">
    <source>
        <dbReference type="ARBA" id="ARBA00023136"/>
    </source>
</evidence>
<dbReference type="PROSITE" id="PS50850">
    <property type="entry name" value="MFS"/>
    <property type="match status" value="1"/>
</dbReference>